<keyword evidence="8 9" id="KW-0472">Membrane</keyword>
<dbReference type="Gene3D" id="2.60.40.4060">
    <property type="entry name" value="Reeler domain"/>
    <property type="match status" value="1"/>
</dbReference>
<dbReference type="FunFam" id="1.10.3730.20:FF:000037">
    <property type="entry name" value="Nucleotide Sugar TransPorter family"/>
    <property type="match status" value="1"/>
</dbReference>
<evidence type="ECO:0000256" key="2">
    <source>
        <dbReference type="ARBA" id="ARBA00009976"/>
    </source>
</evidence>
<protein>
    <submittedName>
        <fullName evidence="11">UDP-N-acetylglucosamine transporter</fullName>
    </submittedName>
</protein>
<evidence type="ECO:0000313" key="12">
    <source>
        <dbReference type="Proteomes" id="UP001623348"/>
    </source>
</evidence>
<evidence type="ECO:0000256" key="8">
    <source>
        <dbReference type="ARBA" id="ARBA00023136"/>
    </source>
</evidence>
<feature type="transmembrane region" description="Helical" evidence="9">
    <location>
        <begin position="728"/>
        <end position="748"/>
    </location>
</feature>
<feature type="transmembrane region" description="Helical" evidence="9">
    <location>
        <begin position="688"/>
        <end position="708"/>
    </location>
</feature>
<feature type="transmembrane region" description="Helical" evidence="9">
    <location>
        <begin position="778"/>
        <end position="797"/>
    </location>
</feature>
<dbReference type="EMBL" id="BAAFJT010000008">
    <property type="protein sequence ID" value="GAB0192932.1"/>
    <property type="molecule type" value="Genomic_DNA"/>
</dbReference>
<evidence type="ECO:0000256" key="9">
    <source>
        <dbReference type="SAM" id="Phobius"/>
    </source>
</evidence>
<keyword evidence="5 9" id="KW-0812">Transmembrane</keyword>
<sequence length="808" mass="88325">MWKRILKVAAQKNTSIDCDSLLPNYEAEPQTSAPPYLIAVSFDNFEPGNEIQVTLEALKDVGFKGFNLQAREIEGDVPVGTFKITDPNTKGLECHNMTIMIEVECNKVEPSSSSQNSYSGSQSYIILPKYIKENGGNLRVDKDSKAAAVLTFRATSLKVAVPIARATSLKVAVPIARATSLKVAVPIARATSLKVAVPIARATSLKVAVPIARVDHTPHKTMVVAEVDHHPHNIMVATRVDHHPPQMAIMIVRVVAFVLMEAVVLDREGLLSILVDLTDREGLLSILVDLTDREALLFMTAAMNPMVRVDLPHIVVLDLMVRIPPRHLAASRVNGVQLLQEAASLVDRAHHLLEAANTAARIHIPLELTSMVDMVHLPQEAASMVDRVHLLQEAVSMEDRAHILLEADNMVNQQEPVPAAPTPAGYRFAAHGGGSRARDGRVALLAAALGTERAGLRLQPELLRDGTAAPGNTGWLEEKSEKMSTNLKYLSLGILVFQTTSLVLTMRYSRTLKEEGPRYLSSTAVVIAELLKILACVLLVYKDSKCNLRTLNRVLHDEILNKPMETLKLAIPAGIYTLQNNLLYVALSNLDAATYQVTYQLKILTTALFSVSMLSKKLGLYQWLSLVILMTGVAFVQWPSDSQATAAKEHSAGSQLVGLIAVLIACFSSGFAGVYFEKILKETKQSVWIRNIQLGFFGSIFGLMGVYIYDGEQLSKNGFFQGYNKLTWIVVVLQALGGLVIAAVIKYADNILKGFATSLSIILSTLISYFWLQDFVPTSVFFFGAVLVIAATFLYGYDPKPAGNPIKA</sequence>
<dbReference type="Pfam" id="PF02014">
    <property type="entry name" value="Reeler"/>
    <property type="match status" value="1"/>
</dbReference>
<evidence type="ECO:0000256" key="3">
    <source>
        <dbReference type="ARBA" id="ARBA00022448"/>
    </source>
</evidence>
<dbReference type="AlphaFoldDB" id="A0ABC9X671"/>
<keyword evidence="3" id="KW-0813">Transport</keyword>
<reference evidence="11 12" key="1">
    <citation type="submission" date="2024-06" db="EMBL/GenBank/DDBJ databases">
        <title>The draft genome of Grus japonensis, version 3.</title>
        <authorList>
            <person name="Nabeshima K."/>
            <person name="Suzuki S."/>
            <person name="Onuma M."/>
        </authorList>
    </citation>
    <scope>NUCLEOTIDE SEQUENCE [LARGE SCALE GENOMIC DNA]</scope>
    <source>
        <strain evidence="11 12">451A</strain>
    </source>
</reference>
<gene>
    <name evidence="11" type="ORF">GRJ2_001758500</name>
</gene>
<comment type="subcellular location">
    <subcellularLocation>
        <location evidence="1">Golgi apparatus membrane</location>
        <topology evidence="1">Multi-pass membrane protein</topology>
    </subcellularLocation>
</comment>
<dbReference type="PANTHER" id="PTHR10231">
    <property type="entry name" value="NUCLEOTIDE-SUGAR TRANSMEMBRANE TRANSPORTER"/>
    <property type="match status" value="1"/>
</dbReference>
<organism evidence="11 12">
    <name type="scientific">Grus japonensis</name>
    <name type="common">Japanese crane</name>
    <name type="synonym">Red-crowned crane</name>
    <dbReference type="NCBI Taxonomy" id="30415"/>
    <lineage>
        <taxon>Eukaryota</taxon>
        <taxon>Metazoa</taxon>
        <taxon>Chordata</taxon>
        <taxon>Craniata</taxon>
        <taxon>Vertebrata</taxon>
        <taxon>Euteleostomi</taxon>
        <taxon>Archelosauria</taxon>
        <taxon>Archosauria</taxon>
        <taxon>Dinosauria</taxon>
        <taxon>Saurischia</taxon>
        <taxon>Theropoda</taxon>
        <taxon>Coelurosauria</taxon>
        <taxon>Aves</taxon>
        <taxon>Neognathae</taxon>
        <taxon>Neoaves</taxon>
        <taxon>Gruiformes</taxon>
        <taxon>Gruidae</taxon>
        <taxon>Grus</taxon>
    </lineage>
</organism>
<evidence type="ECO:0000259" key="10">
    <source>
        <dbReference type="Pfam" id="PF02014"/>
    </source>
</evidence>
<evidence type="ECO:0000313" key="11">
    <source>
        <dbReference type="EMBL" id="GAB0192932.1"/>
    </source>
</evidence>
<dbReference type="SUPFAM" id="SSF103481">
    <property type="entry name" value="Multidrug resistance efflux transporter EmrE"/>
    <property type="match status" value="1"/>
</dbReference>
<accession>A0ABC9X671</accession>
<dbReference type="InterPro" id="IPR042307">
    <property type="entry name" value="Reeler_sf"/>
</dbReference>
<evidence type="ECO:0000256" key="4">
    <source>
        <dbReference type="ARBA" id="ARBA00022597"/>
    </source>
</evidence>
<evidence type="ECO:0000256" key="5">
    <source>
        <dbReference type="ARBA" id="ARBA00022692"/>
    </source>
</evidence>
<dbReference type="Proteomes" id="UP001623348">
    <property type="component" value="Unassembled WGS sequence"/>
</dbReference>
<dbReference type="InterPro" id="IPR002861">
    <property type="entry name" value="Reeler_dom"/>
</dbReference>
<feature type="transmembrane region" description="Helical" evidence="9">
    <location>
        <begin position="618"/>
        <end position="636"/>
    </location>
</feature>
<keyword evidence="4" id="KW-0762">Sugar transport</keyword>
<evidence type="ECO:0000256" key="1">
    <source>
        <dbReference type="ARBA" id="ARBA00004653"/>
    </source>
</evidence>
<dbReference type="InterPro" id="IPR037185">
    <property type="entry name" value="EmrE-like"/>
</dbReference>
<feature type="transmembrane region" description="Helical" evidence="9">
    <location>
        <begin position="755"/>
        <end position="772"/>
    </location>
</feature>
<keyword evidence="7" id="KW-0333">Golgi apparatus</keyword>
<dbReference type="Pfam" id="PF04142">
    <property type="entry name" value="Nuc_sug_transp"/>
    <property type="match status" value="1"/>
</dbReference>
<comment type="similarity">
    <text evidence="2">Belongs to the nucleotide-sugar transporter family. SLC35A subfamily.</text>
</comment>
<comment type="caution">
    <text evidence="11">The sequence shown here is derived from an EMBL/GenBank/DDBJ whole genome shotgun (WGS) entry which is preliminary data.</text>
</comment>
<keyword evidence="6 9" id="KW-1133">Transmembrane helix</keyword>
<keyword evidence="12" id="KW-1185">Reference proteome</keyword>
<proteinExistence type="inferred from homology"/>
<name>A0ABC9X671_GRUJA</name>
<feature type="domain" description="Reelin" evidence="10">
    <location>
        <begin position="18"/>
        <end position="98"/>
    </location>
</feature>
<feature type="transmembrane region" description="Helical" evidence="9">
    <location>
        <begin position="520"/>
        <end position="541"/>
    </location>
</feature>
<dbReference type="CDD" id="cd08544">
    <property type="entry name" value="Reeler"/>
    <property type="match status" value="1"/>
</dbReference>
<dbReference type="NCBIfam" id="TIGR00803">
    <property type="entry name" value="nst"/>
    <property type="match status" value="1"/>
</dbReference>
<dbReference type="InterPro" id="IPR007271">
    <property type="entry name" value="Nuc_sug_transpt"/>
</dbReference>
<evidence type="ECO:0000256" key="6">
    <source>
        <dbReference type="ARBA" id="ARBA00022989"/>
    </source>
</evidence>
<evidence type="ECO:0000256" key="7">
    <source>
        <dbReference type="ARBA" id="ARBA00023034"/>
    </source>
</evidence>
<dbReference type="GO" id="GO:0000139">
    <property type="term" value="C:Golgi membrane"/>
    <property type="evidence" value="ECO:0007669"/>
    <property type="project" value="UniProtKB-SubCell"/>
</dbReference>
<feature type="transmembrane region" description="Helical" evidence="9">
    <location>
        <begin position="656"/>
        <end position="676"/>
    </location>
</feature>